<feature type="transmembrane region" description="Helical" evidence="1">
    <location>
        <begin position="12"/>
        <end position="30"/>
    </location>
</feature>
<keyword evidence="1" id="KW-0812">Transmembrane</keyword>
<name>A0A6G0Y5D8_APHCR</name>
<keyword evidence="1" id="KW-1133">Transmembrane helix</keyword>
<proteinExistence type="predicted"/>
<dbReference type="AlphaFoldDB" id="A0A6G0Y5D8"/>
<dbReference type="Proteomes" id="UP000478052">
    <property type="component" value="Unassembled WGS sequence"/>
</dbReference>
<organism evidence="2 3">
    <name type="scientific">Aphis craccivora</name>
    <name type="common">Cowpea aphid</name>
    <dbReference type="NCBI Taxonomy" id="307492"/>
    <lineage>
        <taxon>Eukaryota</taxon>
        <taxon>Metazoa</taxon>
        <taxon>Ecdysozoa</taxon>
        <taxon>Arthropoda</taxon>
        <taxon>Hexapoda</taxon>
        <taxon>Insecta</taxon>
        <taxon>Pterygota</taxon>
        <taxon>Neoptera</taxon>
        <taxon>Paraneoptera</taxon>
        <taxon>Hemiptera</taxon>
        <taxon>Sternorrhyncha</taxon>
        <taxon>Aphidomorpha</taxon>
        <taxon>Aphidoidea</taxon>
        <taxon>Aphididae</taxon>
        <taxon>Aphidini</taxon>
        <taxon>Aphis</taxon>
        <taxon>Aphis</taxon>
    </lineage>
</organism>
<evidence type="ECO:0000313" key="2">
    <source>
        <dbReference type="EMBL" id="KAF0749359.1"/>
    </source>
</evidence>
<comment type="caution">
    <text evidence="2">The sequence shown here is derived from an EMBL/GenBank/DDBJ whole genome shotgun (WGS) entry which is preliminary data.</text>
</comment>
<dbReference type="EMBL" id="VUJU01006130">
    <property type="protein sequence ID" value="KAF0749359.1"/>
    <property type="molecule type" value="Genomic_DNA"/>
</dbReference>
<keyword evidence="1" id="KW-0472">Membrane</keyword>
<gene>
    <name evidence="2" type="ORF">FWK35_00036989</name>
</gene>
<keyword evidence="3" id="KW-1185">Reference proteome</keyword>
<accession>A0A6G0Y5D8</accession>
<reference evidence="2 3" key="1">
    <citation type="submission" date="2019-08" db="EMBL/GenBank/DDBJ databases">
        <title>Whole genome of Aphis craccivora.</title>
        <authorList>
            <person name="Voronova N.V."/>
            <person name="Shulinski R.S."/>
            <person name="Bandarenka Y.V."/>
            <person name="Zhorov D.G."/>
            <person name="Warner D."/>
        </authorList>
    </citation>
    <scope>NUCLEOTIDE SEQUENCE [LARGE SCALE GENOMIC DNA]</scope>
    <source>
        <strain evidence="2">180601</strain>
        <tissue evidence="2">Whole Body</tissue>
    </source>
</reference>
<sequence>MYSRAVPTCPLFFFIIIEIEFFLMPVYLIVYNSSTYNIFQNVFYVTMKKAFNFDYITCVMHKRFMKCTRH</sequence>
<protein>
    <submittedName>
        <fullName evidence="2">Uncharacterized protein</fullName>
    </submittedName>
</protein>
<evidence type="ECO:0000313" key="3">
    <source>
        <dbReference type="Proteomes" id="UP000478052"/>
    </source>
</evidence>
<evidence type="ECO:0000256" key="1">
    <source>
        <dbReference type="SAM" id="Phobius"/>
    </source>
</evidence>